<gene>
    <name evidence="2" type="ORF">E8L99_19080</name>
</gene>
<dbReference type="InterPro" id="IPR008557">
    <property type="entry name" value="PhoX"/>
</dbReference>
<sequence length="664" mass="72425">MSDTMPANTRSKAAEANEDQGSSPAGNPTIGDIIAERFSRRDLIKGVLGVGAITATLGPDALKAEGRSTTPSFAFEELSSTPTEHAEVANGYNAQVLMRWGDPVLSGAPAFDPAAQTSAAQARQFGYNNDYLGYFPVPGAAEPGRHGLLCVNHEYTNEELMFPGLGVQDARAKRQGREPFASMTPELVAIEMMAHGGTVIEVKREGETWQVVANSRYARRITAETEMEITGPAAGHPRMQTNADPTGRKVLGMLNNCAGGRTPWGTWVTCEENINGYFSGTRTPDHPEARNYQRMGIPGRWMNWGDYHERFDINKEPNEANRFGWVVEIDPFDPNSVPKKRTAIGRFKHEGAAGITAKGGQYVLYAGDDQRFDYVYKFVTAGTVSGDRIRDKDLLDAGTLHVARYNADGTGDWLRLVHGEGPLTAANGFNSQADVVIEARRASDLLGATRMDRPEDVEANPQTDKVYVMLTNNNQRKDDQVNAANPRSDNRFGHIIEMLPDGRDHASTRFTWDILVRCGDPSIAAVGATFNPATTKDGWFGMPDNCAIDAEGRLWVTTDGNMPHKTGRNDGVWAMETEGAARGTSKLFFKVPFGAEMCGPEFTPDGETFFVAVQHPGESDDENPNAPPATFENPATRWPDFKPDTPPRPSIVAITRKGGGRIAV</sequence>
<dbReference type="InterPro" id="IPR006311">
    <property type="entry name" value="TAT_signal"/>
</dbReference>
<feature type="compositionally biased region" description="Polar residues" evidence="1">
    <location>
        <begin position="1"/>
        <end position="11"/>
    </location>
</feature>
<name>A0A4D7QR35_9HYPH</name>
<dbReference type="OrthoDB" id="9801383at2"/>
<keyword evidence="3" id="KW-1185">Reference proteome</keyword>
<dbReference type="PROSITE" id="PS51318">
    <property type="entry name" value="TAT"/>
    <property type="match status" value="1"/>
</dbReference>
<dbReference type="Proteomes" id="UP000298588">
    <property type="component" value="Chromosome"/>
</dbReference>
<reference evidence="2 3" key="1">
    <citation type="submission" date="2019-04" db="EMBL/GenBank/DDBJ databases">
        <title>Phreatobacter aquaticus sp. nov.</title>
        <authorList>
            <person name="Choi A."/>
            <person name="Baek K."/>
        </authorList>
    </citation>
    <scope>NUCLEOTIDE SEQUENCE [LARGE SCALE GENOMIC DNA]</scope>
    <source>
        <strain evidence="2 3">NMCR1094</strain>
    </source>
</reference>
<dbReference type="SUPFAM" id="SSF63829">
    <property type="entry name" value="Calcium-dependent phosphotriesterase"/>
    <property type="match status" value="1"/>
</dbReference>
<dbReference type="RefSeq" id="WP_137101032.1">
    <property type="nucleotide sequence ID" value="NZ_CP039865.1"/>
</dbReference>
<protein>
    <submittedName>
        <fullName evidence="2">PhoX family phosphatase</fullName>
    </submittedName>
</protein>
<feature type="region of interest" description="Disordered" evidence="1">
    <location>
        <begin position="615"/>
        <end position="664"/>
    </location>
</feature>
<evidence type="ECO:0000313" key="2">
    <source>
        <dbReference type="EMBL" id="QCK87704.1"/>
    </source>
</evidence>
<feature type="region of interest" description="Disordered" evidence="1">
    <location>
        <begin position="1"/>
        <end position="30"/>
    </location>
</feature>
<proteinExistence type="predicted"/>
<dbReference type="AlphaFoldDB" id="A0A4D7QR35"/>
<evidence type="ECO:0000256" key="1">
    <source>
        <dbReference type="SAM" id="MobiDB-lite"/>
    </source>
</evidence>
<evidence type="ECO:0000313" key="3">
    <source>
        <dbReference type="Proteomes" id="UP000298588"/>
    </source>
</evidence>
<organism evidence="2 3">
    <name type="scientific">Phreatobacter aquaticus</name>
    <dbReference type="NCBI Taxonomy" id="2570229"/>
    <lineage>
        <taxon>Bacteria</taxon>
        <taxon>Pseudomonadati</taxon>
        <taxon>Pseudomonadota</taxon>
        <taxon>Alphaproteobacteria</taxon>
        <taxon>Hyphomicrobiales</taxon>
        <taxon>Phreatobacteraceae</taxon>
        <taxon>Phreatobacter</taxon>
    </lineage>
</organism>
<accession>A0A4D7QR35</accession>
<dbReference type="PANTHER" id="PTHR35399:SF2">
    <property type="entry name" value="DUF839 DOMAIN-CONTAINING PROTEIN"/>
    <property type="match status" value="1"/>
</dbReference>
<dbReference type="EMBL" id="CP039865">
    <property type="protein sequence ID" value="QCK87704.1"/>
    <property type="molecule type" value="Genomic_DNA"/>
</dbReference>
<dbReference type="Pfam" id="PF05787">
    <property type="entry name" value="PhoX"/>
    <property type="match status" value="1"/>
</dbReference>
<dbReference type="KEGG" id="paqt:E8L99_19080"/>
<dbReference type="PANTHER" id="PTHR35399">
    <property type="entry name" value="SLR8030 PROTEIN"/>
    <property type="match status" value="1"/>
</dbReference>